<dbReference type="InterPro" id="IPR043128">
    <property type="entry name" value="Rev_trsase/Diguanyl_cyclase"/>
</dbReference>
<dbReference type="KEGG" id="mauu:NCTC10437_05655"/>
<dbReference type="InterPro" id="IPR035965">
    <property type="entry name" value="PAS-like_dom_sf"/>
</dbReference>
<feature type="domain" description="Response regulatory" evidence="2">
    <location>
        <begin position="34"/>
        <end position="150"/>
    </location>
</feature>
<dbReference type="Proteomes" id="UP000279306">
    <property type="component" value="Chromosome"/>
</dbReference>
<dbReference type="SMART" id="SM00091">
    <property type="entry name" value="PAS"/>
    <property type="match status" value="1"/>
</dbReference>
<feature type="modified residue" description="4-aspartylphosphate" evidence="1">
    <location>
        <position position="83"/>
    </location>
</feature>
<proteinExistence type="predicted"/>
<dbReference type="Pfam" id="PF00989">
    <property type="entry name" value="PAS"/>
    <property type="match status" value="1"/>
</dbReference>
<dbReference type="NCBIfam" id="TIGR00254">
    <property type="entry name" value="GGDEF"/>
    <property type="match status" value="1"/>
</dbReference>
<dbReference type="PANTHER" id="PTHR44757">
    <property type="entry name" value="DIGUANYLATE CYCLASE DGCP"/>
    <property type="match status" value="1"/>
</dbReference>
<keyword evidence="8" id="KW-1185">Reference proteome</keyword>
<dbReference type="SMART" id="SM00052">
    <property type="entry name" value="EAL"/>
    <property type="match status" value="1"/>
</dbReference>
<evidence type="ECO:0000259" key="3">
    <source>
        <dbReference type="PROSITE" id="PS50112"/>
    </source>
</evidence>
<feature type="domain" description="PAS" evidence="3">
    <location>
        <begin position="324"/>
        <end position="394"/>
    </location>
</feature>
<dbReference type="Pfam" id="PF00072">
    <property type="entry name" value="Response_reg"/>
    <property type="match status" value="1"/>
</dbReference>
<dbReference type="InterPro" id="IPR000160">
    <property type="entry name" value="GGDEF_dom"/>
</dbReference>
<dbReference type="PROSITE" id="PS50112">
    <property type="entry name" value="PAS"/>
    <property type="match status" value="1"/>
</dbReference>
<feature type="domain" description="PAC" evidence="4">
    <location>
        <begin position="397"/>
        <end position="447"/>
    </location>
</feature>
<dbReference type="InterPro" id="IPR000014">
    <property type="entry name" value="PAS"/>
</dbReference>
<dbReference type="EMBL" id="LR134356">
    <property type="protein sequence ID" value="VEG58623.1"/>
    <property type="molecule type" value="Genomic_DNA"/>
</dbReference>
<dbReference type="PROSITE" id="PS50113">
    <property type="entry name" value="PAC"/>
    <property type="match status" value="1"/>
</dbReference>
<dbReference type="CDD" id="cd01948">
    <property type="entry name" value="EAL"/>
    <property type="match status" value="1"/>
</dbReference>
<dbReference type="PANTHER" id="PTHR44757:SF2">
    <property type="entry name" value="BIOFILM ARCHITECTURE MAINTENANCE PROTEIN MBAA"/>
    <property type="match status" value="1"/>
</dbReference>
<dbReference type="Pfam" id="PF00563">
    <property type="entry name" value="EAL"/>
    <property type="match status" value="1"/>
</dbReference>
<dbReference type="NCBIfam" id="TIGR00229">
    <property type="entry name" value="sensory_box"/>
    <property type="match status" value="1"/>
</dbReference>
<dbReference type="InterPro" id="IPR001633">
    <property type="entry name" value="EAL_dom"/>
</dbReference>
<dbReference type="InterPro" id="IPR052155">
    <property type="entry name" value="Biofilm_reg_signaling"/>
</dbReference>
<dbReference type="InterPro" id="IPR011006">
    <property type="entry name" value="CheY-like_superfamily"/>
</dbReference>
<dbReference type="Pfam" id="PF00990">
    <property type="entry name" value="GGDEF"/>
    <property type="match status" value="1"/>
</dbReference>
<evidence type="ECO:0000259" key="4">
    <source>
        <dbReference type="PROSITE" id="PS50113"/>
    </source>
</evidence>
<feature type="domain" description="EAL" evidence="5">
    <location>
        <begin position="622"/>
        <end position="872"/>
    </location>
</feature>
<dbReference type="PROSITE" id="PS50883">
    <property type="entry name" value="EAL"/>
    <property type="match status" value="1"/>
</dbReference>
<evidence type="ECO:0000259" key="6">
    <source>
        <dbReference type="PROSITE" id="PS50887"/>
    </source>
</evidence>
<dbReference type="SUPFAM" id="SSF52172">
    <property type="entry name" value="CheY-like"/>
    <property type="match status" value="1"/>
</dbReference>
<dbReference type="SUPFAM" id="SSF55781">
    <property type="entry name" value="GAF domain-like"/>
    <property type="match status" value="1"/>
</dbReference>
<dbReference type="SMART" id="SM00448">
    <property type="entry name" value="REC"/>
    <property type="match status" value="1"/>
</dbReference>
<feature type="domain" description="GGDEF" evidence="6">
    <location>
        <begin position="479"/>
        <end position="614"/>
    </location>
</feature>
<dbReference type="STRING" id="1791.GCA_001049355_01527"/>
<organism evidence="7 8">
    <name type="scientific">Mycolicibacterium aurum</name>
    <name type="common">Mycobacterium aurum</name>
    <dbReference type="NCBI Taxonomy" id="1791"/>
    <lineage>
        <taxon>Bacteria</taxon>
        <taxon>Bacillati</taxon>
        <taxon>Actinomycetota</taxon>
        <taxon>Actinomycetes</taxon>
        <taxon>Mycobacteriales</taxon>
        <taxon>Mycobacteriaceae</taxon>
        <taxon>Mycolicibacterium</taxon>
    </lineage>
</organism>
<dbReference type="PROSITE" id="PS50110">
    <property type="entry name" value="RESPONSE_REGULATORY"/>
    <property type="match status" value="1"/>
</dbReference>
<keyword evidence="1" id="KW-0597">Phosphoprotein</keyword>
<dbReference type="InterPro" id="IPR035919">
    <property type="entry name" value="EAL_sf"/>
</dbReference>
<dbReference type="InterPro" id="IPR000700">
    <property type="entry name" value="PAS-assoc_C"/>
</dbReference>
<evidence type="ECO:0000313" key="8">
    <source>
        <dbReference type="Proteomes" id="UP000279306"/>
    </source>
</evidence>
<dbReference type="RefSeq" id="WP_232786751.1">
    <property type="nucleotide sequence ID" value="NZ_CVQQ01000003.1"/>
</dbReference>
<dbReference type="Gene3D" id="3.30.450.40">
    <property type="match status" value="1"/>
</dbReference>
<dbReference type="Gene3D" id="3.30.70.270">
    <property type="match status" value="1"/>
</dbReference>
<dbReference type="CDD" id="cd17574">
    <property type="entry name" value="REC_OmpR"/>
    <property type="match status" value="1"/>
</dbReference>
<dbReference type="GO" id="GO:0000160">
    <property type="term" value="P:phosphorelay signal transduction system"/>
    <property type="evidence" value="ECO:0007669"/>
    <property type="project" value="InterPro"/>
</dbReference>
<accession>A0A448J1B6</accession>
<dbReference type="AlphaFoldDB" id="A0A448J1B6"/>
<dbReference type="InterPro" id="IPR029787">
    <property type="entry name" value="Nucleotide_cyclase"/>
</dbReference>
<dbReference type="CDD" id="cd00130">
    <property type="entry name" value="PAS"/>
    <property type="match status" value="1"/>
</dbReference>
<dbReference type="SMART" id="SM00267">
    <property type="entry name" value="GGDEF"/>
    <property type="match status" value="1"/>
</dbReference>
<dbReference type="InterPro" id="IPR029016">
    <property type="entry name" value="GAF-like_dom_sf"/>
</dbReference>
<sequence>MEFEALVPDVATPGPMTLSPNLSRETAAVDDTQMVLIVDDDARLRELLCTVLTPLDCEIAQAGSGEEALTALLQRKVAVIVLDINMPGMDGFETAQLIRDVEELASTPIVFLTGQADDSDLHRGYDLGAVDFLVKPVPRQVFYAKVKALLELDRSFARLRSEAARLHEQQMQDARAAEVRQRDELSFTRRRERLTNIFAEASIDLPSLERAIVTELSQVFAAECVLRLPTPDHGWHESLSHTESGGTSELLQALLVEPEADQVTTSTTYGAVMVEELTARSQRFGVVCVGRPDGPDFTEAEVALFRGASAAAALAISNATLYRVQAEYAAVMQATGDAILAVDVSGVIRSCNKAATALFGGDDDTLLGRSIVELAVAADRQRLEEQLDATLATRQEVSLEMTLAAHDGRPVEVMITLSPIGDSVDLLVAVVVHDLTEIKHAQTEIRHLASHDPLTDLANRRQLNEKLAVLAREQDTAQGLVALLYADVNQFKIVNDTYGHDTGDELLLEVATRLRAAVGDETLVCRVGGDEFVVLLEGVPSPNTAVIVGNTILEQVQDELVRCRHATLRPSLSMGIACLGAGARTPEELLSQADIAMFEAKKNQLRECVLYTDAIGSRHQGRAHLRAEVSDAITRSEFRMVYQPIVNAASGALFGIEALVRWRVGDEEIPASEIIALAEDSGQVRPLGRWILTRTFEDYVALDRRDLKLHVNLSPDQVLDSEFLDHLVSAHRNTGVAPENVCLELTERAFAGDPAPAHAALRRARDIGFRLAMDDFGVEHASMANLMHVPVDWLKIDRSFISEVHENERVQRLVRSQIAVAACMQIDLIAEGVETEGQADWLREAGCVLQQGFLYSHPIEVTDLAAYVGNRMSVGSDQGADER</sequence>
<dbReference type="GO" id="GO:0006355">
    <property type="term" value="P:regulation of DNA-templated transcription"/>
    <property type="evidence" value="ECO:0007669"/>
    <property type="project" value="InterPro"/>
</dbReference>
<dbReference type="SUPFAM" id="SSF55785">
    <property type="entry name" value="PYP-like sensor domain (PAS domain)"/>
    <property type="match status" value="1"/>
</dbReference>
<evidence type="ECO:0000259" key="2">
    <source>
        <dbReference type="PROSITE" id="PS50110"/>
    </source>
</evidence>
<name>A0A448J1B6_MYCAU</name>
<evidence type="ECO:0000313" key="7">
    <source>
        <dbReference type="EMBL" id="VEG58623.1"/>
    </source>
</evidence>
<dbReference type="Gene3D" id="3.20.20.450">
    <property type="entry name" value="EAL domain"/>
    <property type="match status" value="1"/>
</dbReference>
<evidence type="ECO:0000259" key="5">
    <source>
        <dbReference type="PROSITE" id="PS50883"/>
    </source>
</evidence>
<dbReference type="SUPFAM" id="SSF141868">
    <property type="entry name" value="EAL domain-like"/>
    <property type="match status" value="1"/>
</dbReference>
<evidence type="ECO:0000256" key="1">
    <source>
        <dbReference type="PROSITE-ProRule" id="PRU00169"/>
    </source>
</evidence>
<protein>
    <submittedName>
        <fullName evidence="7">Response regulator receiver modulated diguanylate cyclase/phosphodiesterase with PAS/PAC sensor(S)</fullName>
    </submittedName>
</protein>
<reference evidence="7 8" key="1">
    <citation type="submission" date="2018-12" db="EMBL/GenBank/DDBJ databases">
        <authorList>
            <consortium name="Pathogen Informatics"/>
        </authorList>
    </citation>
    <scope>NUCLEOTIDE SEQUENCE [LARGE SCALE GENOMIC DNA]</scope>
    <source>
        <strain evidence="7 8">NCTC10437</strain>
    </source>
</reference>
<dbReference type="Gene3D" id="3.40.50.2300">
    <property type="match status" value="1"/>
</dbReference>
<dbReference type="SUPFAM" id="SSF55073">
    <property type="entry name" value="Nucleotide cyclase"/>
    <property type="match status" value="1"/>
</dbReference>
<gene>
    <name evidence="7" type="primary">cph2_7</name>
    <name evidence="7" type="ORF">NCTC10437_05655</name>
</gene>
<dbReference type="CDD" id="cd01949">
    <property type="entry name" value="GGDEF"/>
    <property type="match status" value="1"/>
</dbReference>
<dbReference type="InterPro" id="IPR001789">
    <property type="entry name" value="Sig_transdc_resp-reg_receiver"/>
</dbReference>
<dbReference type="PROSITE" id="PS50887">
    <property type="entry name" value="GGDEF"/>
    <property type="match status" value="1"/>
</dbReference>
<dbReference type="InterPro" id="IPR013767">
    <property type="entry name" value="PAS_fold"/>
</dbReference>
<dbReference type="Gene3D" id="3.30.450.20">
    <property type="entry name" value="PAS domain"/>
    <property type="match status" value="1"/>
</dbReference>